<dbReference type="EMBL" id="CP104013">
    <property type="protein sequence ID" value="UYP48735.1"/>
    <property type="molecule type" value="Genomic_DNA"/>
</dbReference>
<organism evidence="2 3">
    <name type="scientific">Candidatus Lokiarchaeum ossiferum</name>
    <dbReference type="NCBI Taxonomy" id="2951803"/>
    <lineage>
        <taxon>Archaea</taxon>
        <taxon>Promethearchaeati</taxon>
        <taxon>Promethearchaeota</taxon>
        <taxon>Promethearchaeia</taxon>
        <taxon>Promethearchaeales</taxon>
        <taxon>Promethearchaeaceae</taxon>
        <taxon>Candidatus Lokiarchaeum</taxon>
    </lineage>
</organism>
<reference evidence="2" key="1">
    <citation type="submission" date="2022-09" db="EMBL/GenBank/DDBJ databases">
        <title>Actin cytoskeleton and complex cell architecture in an #Asgard archaeon.</title>
        <authorList>
            <person name="Ponce Toledo R.I."/>
            <person name="Schleper C."/>
            <person name="Rodrigues Oliveira T."/>
            <person name="Wollweber F."/>
            <person name="Xu J."/>
            <person name="Rittmann S."/>
            <person name="Klingl A."/>
            <person name="Pilhofer M."/>
        </authorList>
    </citation>
    <scope>NUCLEOTIDE SEQUENCE</scope>
    <source>
        <strain evidence="2">B-35</strain>
    </source>
</reference>
<dbReference type="InterPro" id="IPR035901">
    <property type="entry name" value="GIY-YIG_endonuc_sf"/>
</dbReference>
<evidence type="ECO:0000259" key="1">
    <source>
        <dbReference type="Pfam" id="PF01541"/>
    </source>
</evidence>
<evidence type="ECO:0000313" key="2">
    <source>
        <dbReference type="EMBL" id="UYP48735.1"/>
    </source>
</evidence>
<dbReference type="Proteomes" id="UP001208689">
    <property type="component" value="Chromosome"/>
</dbReference>
<protein>
    <recommendedName>
        <fullName evidence="1">GIY-YIG domain-containing protein</fullName>
    </recommendedName>
</protein>
<dbReference type="Gene3D" id="3.40.1440.10">
    <property type="entry name" value="GIY-YIG endonuclease"/>
    <property type="match status" value="1"/>
</dbReference>
<sequence>MIRIEQHRTGKGAKYTRGKIIDLAYFEMQLSRSEVMKREYEIKSFSSAKKWELIEKFQNNLKEKIE</sequence>
<dbReference type="Pfam" id="PF01541">
    <property type="entry name" value="GIY-YIG"/>
    <property type="match status" value="1"/>
</dbReference>
<evidence type="ECO:0000313" key="3">
    <source>
        <dbReference type="Proteomes" id="UP001208689"/>
    </source>
</evidence>
<gene>
    <name evidence="2" type="ORF">NEF87_005020</name>
</gene>
<accession>A0ABY6HZ06</accession>
<dbReference type="InterPro" id="IPR000305">
    <property type="entry name" value="GIY-YIG_endonuc"/>
</dbReference>
<name>A0ABY6HZ06_9ARCH</name>
<proteinExistence type="predicted"/>
<keyword evidence="3" id="KW-1185">Reference proteome</keyword>
<feature type="domain" description="GIY-YIG" evidence="1">
    <location>
        <begin position="3"/>
        <end position="48"/>
    </location>
</feature>